<dbReference type="PROSITE" id="PS00409">
    <property type="entry name" value="PROKAR_NTER_METHYL"/>
    <property type="match status" value="1"/>
</dbReference>
<dbReference type="SUPFAM" id="SSF54523">
    <property type="entry name" value="Pili subunits"/>
    <property type="match status" value="1"/>
</dbReference>
<keyword evidence="3" id="KW-1133">Transmembrane helix</keyword>
<dbReference type="Proteomes" id="UP000824074">
    <property type="component" value="Unassembled WGS sequence"/>
</dbReference>
<proteinExistence type="predicted"/>
<keyword evidence="2" id="KW-0178">Competence</keyword>
<dbReference type="InterPro" id="IPR045584">
    <property type="entry name" value="Pilin-like"/>
</dbReference>
<keyword evidence="3" id="KW-0472">Membrane</keyword>
<evidence type="ECO:0000256" key="1">
    <source>
        <dbReference type="ARBA" id="ARBA00004241"/>
    </source>
</evidence>
<evidence type="ECO:0000256" key="3">
    <source>
        <dbReference type="SAM" id="Phobius"/>
    </source>
</evidence>
<evidence type="ECO:0000313" key="5">
    <source>
        <dbReference type="Proteomes" id="UP000824074"/>
    </source>
</evidence>
<organism evidence="4 5">
    <name type="scientific">Candidatus Aphodocola excrementigallinarum</name>
    <dbReference type="NCBI Taxonomy" id="2840670"/>
    <lineage>
        <taxon>Bacteria</taxon>
        <taxon>Bacillati</taxon>
        <taxon>Bacillota</taxon>
        <taxon>Bacilli</taxon>
        <taxon>Candidatus Aphodocola</taxon>
    </lineage>
</organism>
<dbReference type="Pfam" id="PF07963">
    <property type="entry name" value="N_methyl"/>
    <property type="match status" value="1"/>
</dbReference>
<feature type="transmembrane region" description="Helical" evidence="3">
    <location>
        <begin position="7"/>
        <end position="27"/>
    </location>
</feature>
<comment type="caution">
    <text evidence="4">The sequence shown here is derived from an EMBL/GenBank/DDBJ whole genome shotgun (WGS) entry which is preliminary data.</text>
</comment>
<protein>
    <submittedName>
        <fullName evidence="4">Type II secretion system protein</fullName>
    </submittedName>
</protein>
<dbReference type="InterPro" id="IPR012902">
    <property type="entry name" value="N_methyl_site"/>
</dbReference>
<dbReference type="Gene3D" id="3.30.700.10">
    <property type="entry name" value="Glycoprotein, Type 4 Pilin"/>
    <property type="match status" value="1"/>
</dbReference>
<evidence type="ECO:0000256" key="2">
    <source>
        <dbReference type="ARBA" id="ARBA00023287"/>
    </source>
</evidence>
<comment type="subcellular location">
    <subcellularLocation>
        <location evidence="1">Cell surface</location>
    </subcellularLocation>
</comment>
<dbReference type="NCBIfam" id="TIGR02532">
    <property type="entry name" value="IV_pilin_GFxxxE"/>
    <property type="match status" value="1"/>
</dbReference>
<evidence type="ECO:0000313" key="4">
    <source>
        <dbReference type="EMBL" id="HIU40783.1"/>
    </source>
</evidence>
<name>A0A9D1LHE9_9FIRM</name>
<accession>A0A9D1LHE9</accession>
<gene>
    <name evidence="4" type="ORF">IAB68_05745</name>
</gene>
<dbReference type="GO" id="GO:0009986">
    <property type="term" value="C:cell surface"/>
    <property type="evidence" value="ECO:0007669"/>
    <property type="project" value="UniProtKB-SubCell"/>
</dbReference>
<dbReference type="AlphaFoldDB" id="A0A9D1LHE9"/>
<sequence length="150" mass="16291">MKKNNKGFTLIELLAVIVVLAIIMVIATTQINRTIRKSRANSFYDSVQMIERNAEMLCAQDNEITESELAELSDIEHDGNDITDEDYGISISGSSVTVTAKGQFANVALTDYYHTGDSGKGDKVKNSITSVAEHSMTFTADCSKTTSAAQ</sequence>
<reference evidence="4" key="2">
    <citation type="journal article" date="2021" name="PeerJ">
        <title>Extensive microbial diversity within the chicken gut microbiome revealed by metagenomics and culture.</title>
        <authorList>
            <person name="Gilroy R."/>
            <person name="Ravi A."/>
            <person name="Getino M."/>
            <person name="Pursley I."/>
            <person name="Horton D.L."/>
            <person name="Alikhan N.F."/>
            <person name="Baker D."/>
            <person name="Gharbi K."/>
            <person name="Hall N."/>
            <person name="Watson M."/>
            <person name="Adriaenssens E.M."/>
            <person name="Foster-Nyarko E."/>
            <person name="Jarju S."/>
            <person name="Secka A."/>
            <person name="Antonio M."/>
            <person name="Oren A."/>
            <person name="Chaudhuri R.R."/>
            <person name="La Ragione R."/>
            <person name="Hildebrand F."/>
            <person name="Pallen M.J."/>
        </authorList>
    </citation>
    <scope>NUCLEOTIDE SEQUENCE</scope>
    <source>
        <strain evidence="4">CHK193-30670</strain>
    </source>
</reference>
<keyword evidence="3" id="KW-0812">Transmembrane</keyword>
<dbReference type="GO" id="GO:0030420">
    <property type="term" value="P:establishment of competence for transformation"/>
    <property type="evidence" value="ECO:0007669"/>
    <property type="project" value="UniProtKB-KW"/>
</dbReference>
<reference evidence="4" key="1">
    <citation type="submission" date="2020-10" db="EMBL/GenBank/DDBJ databases">
        <authorList>
            <person name="Gilroy R."/>
        </authorList>
    </citation>
    <scope>NUCLEOTIDE SEQUENCE</scope>
    <source>
        <strain evidence="4">CHK193-30670</strain>
    </source>
</reference>
<dbReference type="EMBL" id="DVMT01000057">
    <property type="protein sequence ID" value="HIU40783.1"/>
    <property type="molecule type" value="Genomic_DNA"/>
</dbReference>